<dbReference type="GO" id="GO:0006351">
    <property type="term" value="P:DNA-templated transcription"/>
    <property type="evidence" value="ECO:0007669"/>
    <property type="project" value="TreeGrafter"/>
</dbReference>
<evidence type="ECO:0000256" key="4">
    <source>
        <dbReference type="ARBA" id="ARBA00023163"/>
    </source>
</evidence>
<dbReference type="PRINTS" id="PR00039">
    <property type="entry name" value="HTHLYSR"/>
</dbReference>
<dbReference type="OrthoDB" id="6787458at2"/>
<dbReference type="SUPFAM" id="SSF46785">
    <property type="entry name" value="Winged helix' DNA-binding domain"/>
    <property type="match status" value="1"/>
</dbReference>
<dbReference type="PANTHER" id="PTHR30537:SF74">
    <property type="entry name" value="HTH-TYPE TRANSCRIPTIONAL REGULATOR TRPI"/>
    <property type="match status" value="1"/>
</dbReference>
<dbReference type="GO" id="GO:0043565">
    <property type="term" value="F:sequence-specific DNA binding"/>
    <property type="evidence" value="ECO:0007669"/>
    <property type="project" value="TreeGrafter"/>
</dbReference>
<proteinExistence type="inferred from homology"/>
<comment type="similarity">
    <text evidence="1">Belongs to the LysR transcriptional regulatory family.</text>
</comment>
<dbReference type="Gene3D" id="3.40.190.10">
    <property type="entry name" value="Periplasmic binding protein-like II"/>
    <property type="match status" value="2"/>
</dbReference>
<dbReference type="Pfam" id="PF03466">
    <property type="entry name" value="LysR_substrate"/>
    <property type="match status" value="1"/>
</dbReference>
<dbReference type="NCBIfam" id="NF008352">
    <property type="entry name" value="PRK11139.1"/>
    <property type="match status" value="1"/>
</dbReference>
<dbReference type="InterPro" id="IPR058163">
    <property type="entry name" value="LysR-type_TF_proteobact-type"/>
</dbReference>
<dbReference type="InterPro" id="IPR000847">
    <property type="entry name" value="LysR_HTH_N"/>
</dbReference>
<dbReference type="PANTHER" id="PTHR30537">
    <property type="entry name" value="HTH-TYPE TRANSCRIPTIONAL REGULATOR"/>
    <property type="match status" value="1"/>
</dbReference>
<dbReference type="FunFam" id="1.10.10.10:FF:000001">
    <property type="entry name" value="LysR family transcriptional regulator"/>
    <property type="match status" value="1"/>
</dbReference>
<evidence type="ECO:0000256" key="1">
    <source>
        <dbReference type="ARBA" id="ARBA00009437"/>
    </source>
</evidence>
<comment type="caution">
    <text evidence="6">The sequence shown here is derived from an EMBL/GenBank/DDBJ whole genome shotgun (WGS) entry which is preliminary data.</text>
</comment>
<evidence type="ECO:0000259" key="5">
    <source>
        <dbReference type="PROSITE" id="PS50931"/>
    </source>
</evidence>
<dbReference type="Gene3D" id="1.10.10.10">
    <property type="entry name" value="Winged helix-like DNA-binding domain superfamily/Winged helix DNA-binding domain"/>
    <property type="match status" value="1"/>
</dbReference>
<gene>
    <name evidence="6" type="ORF">BCL93_103262</name>
</gene>
<dbReference type="CDD" id="cd08432">
    <property type="entry name" value="PBP2_GcdR_TrpI_HvrB_AmpR_like"/>
    <property type="match status" value="1"/>
</dbReference>
<dbReference type="RefSeq" id="WP_112054203.1">
    <property type="nucleotide sequence ID" value="NZ_QLSX01000003.1"/>
</dbReference>
<dbReference type="InterPro" id="IPR036390">
    <property type="entry name" value="WH_DNA-bd_sf"/>
</dbReference>
<dbReference type="PROSITE" id="PS50931">
    <property type="entry name" value="HTH_LYSR"/>
    <property type="match status" value="1"/>
</dbReference>
<dbReference type="GO" id="GO:0003700">
    <property type="term" value="F:DNA-binding transcription factor activity"/>
    <property type="evidence" value="ECO:0007669"/>
    <property type="project" value="InterPro"/>
</dbReference>
<evidence type="ECO:0000313" key="7">
    <source>
        <dbReference type="Proteomes" id="UP000249700"/>
    </source>
</evidence>
<keyword evidence="4" id="KW-0804">Transcription</keyword>
<evidence type="ECO:0000313" key="6">
    <source>
        <dbReference type="EMBL" id="RAR63029.1"/>
    </source>
</evidence>
<feature type="domain" description="HTH lysR-type" evidence="5">
    <location>
        <begin position="6"/>
        <end position="63"/>
    </location>
</feature>
<dbReference type="InterPro" id="IPR036388">
    <property type="entry name" value="WH-like_DNA-bd_sf"/>
</dbReference>
<reference evidence="6 7" key="1">
    <citation type="submission" date="2018-06" db="EMBL/GenBank/DDBJ databases">
        <title>Comparative analysis of microorganisms from saline springs in Andes Mountain Range, Colombia.</title>
        <authorList>
            <person name="Rubin E."/>
        </authorList>
    </citation>
    <scope>NUCLEOTIDE SEQUENCE [LARGE SCALE GENOMIC DNA]</scope>
    <source>
        <strain evidence="6 7">USBA-857</strain>
    </source>
</reference>
<protein>
    <submittedName>
        <fullName evidence="6">LysR family transcriptional regulator</fullName>
    </submittedName>
</protein>
<sequence>MPRSLPPLNALKAFEAAANCESFTLAAERLCVTQSAVSRQVKLLEEQLGVTLFERGAGRLRLTDAGRRLQPVLRQSFDRIAWTVGGLRDHEAFPRLTINVPPTFASRWLVPRLGRLNALYPDLELTVTTRAEDDLTAYSDLDCAIRFGDGEWPEVEATLLMQESHVAVCAPQLLAGRRGREVDLTRHTLLHVLRGEDRFHTWEHWLSAAGLEGVETRGGMEFDVLELAIQAAINAVGVTIADRQMIQRELFRGDLVQLLDVEVTGHQSYWLVTRPGQTESANLGLFRRWLTQEINDPPG</sequence>
<evidence type="ECO:0000256" key="2">
    <source>
        <dbReference type="ARBA" id="ARBA00023015"/>
    </source>
</evidence>
<dbReference type="AlphaFoldDB" id="A0A328XSU6"/>
<dbReference type="SUPFAM" id="SSF53850">
    <property type="entry name" value="Periplasmic binding protein-like II"/>
    <property type="match status" value="1"/>
</dbReference>
<name>A0A328XSU6_9GAMM</name>
<dbReference type="Pfam" id="PF00126">
    <property type="entry name" value="HTH_1"/>
    <property type="match status" value="1"/>
</dbReference>
<dbReference type="InterPro" id="IPR005119">
    <property type="entry name" value="LysR_subst-bd"/>
</dbReference>
<organism evidence="6 7">
    <name type="scientific">Onishia taeanensis</name>
    <dbReference type="NCBI Taxonomy" id="284577"/>
    <lineage>
        <taxon>Bacteria</taxon>
        <taxon>Pseudomonadati</taxon>
        <taxon>Pseudomonadota</taxon>
        <taxon>Gammaproteobacteria</taxon>
        <taxon>Oceanospirillales</taxon>
        <taxon>Halomonadaceae</taxon>
        <taxon>Onishia</taxon>
    </lineage>
</organism>
<evidence type="ECO:0000256" key="3">
    <source>
        <dbReference type="ARBA" id="ARBA00023125"/>
    </source>
</evidence>
<keyword evidence="2" id="KW-0805">Transcription regulation</keyword>
<dbReference type="EMBL" id="QLSX01000003">
    <property type="protein sequence ID" value="RAR63029.1"/>
    <property type="molecule type" value="Genomic_DNA"/>
</dbReference>
<dbReference type="Proteomes" id="UP000249700">
    <property type="component" value="Unassembled WGS sequence"/>
</dbReference>
<keyword evidence="3" id="KW-0238">DNA-binding</keyword>
<accession>A0A328XSU6</accession>